<dbReference type="FunCoup" id="L0PDQ0">
    <property type="interactions" value="8"/>
</dbReference>
<dbReference type="SUPFAM" id="SSF54637">
    <property type="entry name" value="Thioesterase/thiol ester dehydrase-isomerase"/>
    <property type="match status" value="1"/>
</dbReference>
<dbReference type="InParanoid" id="L0PDQ0"/>
<dbReference type="PANTHER" id="PTHR47260">
    <property type="entry name" value="UPF0644 PROTEIN PB2B4.06"/>
    <property type="match status" value="1"/>
</dbReference>
<dbReference type="VEuPathDB" id="FungiDB:PNEJI1_000786"/>
<dbReference type="InterPro" id="IPR006683">
    <property type="entry name" value="Thioestr_dom"/>
</dbReference>
<protein>
    <recommendedName>
        <fullName evidence="1">Thioesterase domain-containing protein</fullName>
    </recommendedName>
</protein>
<evidence type="ECO:0000313" key="3">
    <source>
        <dbReference type="Proteomes" id="UP000010422"/>
    </source>
</evidence>
<comment type="caution">
    <text evidence="2">The sequence shown here is derived from an EMBL/GenBank/DDBJ whole genome shotgun (WGS) entry which is preliminary data.</text>
</comment>
<dbReference type="InterPro" id="IPR052061">
    <property type="entry name" value="PTE-AB_protein"/>
</dbReference>
<dbReference type="InterPro" id="IPR029069">
    <property type="entry name" value="HotDog_dom_sf"/>
</dbReference>
<evidence type="ECO:0000259" key="1">
    <source>
        <dbReference type="Pfam" id="PF03061"/>
    </source>
</evidence>
<dbReference type="PANTHER" id="PTHR47260:SF7">
    <property type="entry name" value="THIOESTERASE FAMILY PROTEIN (AFU_ORTHOLOGUE AFUA_1G10800)"/>
    <property type="match status" value="1"/>
</dbReference>
<dbReference type="STRING" id="1209962.L0PDQ0"/>
<reference evidence="2 3" key="1">
    <citation type="journal article" date="2012" name="MBio">
        <title>De novo assembly of the Pneumocystis jirovecii genome from a single bronchoalveolar lavage fluid specimen from a patient.</title>
        <authorList>
            <person name="Cisse O.H."/>
            <person name="Pagni M."/>
            <person name="Hauser P.M."/>
        </authorList>
    </citation>
    <scope>NUCLEOTIDE SEQUENCE [LARGE SCALE GENOMIC DNA]</scope>
    <source>
        <strain evidence="2 3">SE8</strain>
    </source>
</reference>
<dbReference type="Gene3D" id="3.10.129.10">
    <property type="entry name" value="Hotdog Thioesterase"/>
    <property type="match status" value="1"/>
</dbReference>
<dbReference type="Pfam" id="PF03061">
    <property type="entry name" value="4HBT"/>
    <property type="match status" value="1"/>
</dbReference>
<organism evidence="3">
    <name type="scientific">Pneumocystis jirovecii</name>
    <name type="common">Human pneumocystis pneumonia agent</name>
    <dbReference type="NCBI Taxonomy" id="42068"/>
    <lineage>
        <taxon>Eukaryota</taxon>
        <taxon>Fungi</taxon>
        <taxon>Dikarya</taxon>
        <taxon>Ascomycota</taxon>
        <taxon>Taphrinomycotina</taxon>
        <taxon>Pneumocystomycetes</taxon>
        <taxon>Pneumocystaceae</taxon>
        <taxon>Pneumocystis</taxon>
    </lineage>
</organism>
<accession>L0PDQ0</accession>
<dbReference type="Proteomes" id="UP000010422">
    <property type="component" value="Unassembled WGS sequence"/>
</dbReference>
<name>L0PDQ0_PNEJI</name>
<evidence type="ECO:0000313" key="2">
    <source>
        <dbReference type="EMBL" id="CCJ30526.1"/>
    </source>
</evidence>
<gene>
    <name evidence="2" type="ORF">PNEJI1_000786</name>
</gene>
<dbReference type="CDD" id="cd03443">
    <property type="entry name" value="PaaI_thioesterase"/>
    <property type="match status" value="1"/>
</dbReference>
<sequence>MIEILSISSISLFLGYKFNDILRSLKKDNQIPLEICERNDEVENYIEKHPLVQSLRSDSSFSESRPHLNVSLKQKSNNFTLGVLSGKGKISVAPYCFYDESTKRIIVILHLGPQICDNIIHGGLLATLIDESFARCVYLASDRIHVTANLNINYRSPAKANQYYVLKATISKTEGRKTWVNGHIEPLDSYSIFGNKLNNSVVIAEATALFIEPKYSSFIKKIINV</sequence>
<feature type="domain" description="Thioesterase" evidence="1">
    <location>
        <begin position="118"/>
        <end position="178"/>
    </location>
</feature>
<proteinExistence type="predicted"/>
<dbReference type="EMBL" id="CAKM01000256">
    <property type="protein sequence ID" value="CCJ30526.1"/>
    <property type="molecule type" value="Genomic_DNA"/>
</dbReference>
<dbReference type="AlphaFoldDB" id="L0PDQ0"/>